<comment type="similarity">
    <text evidence="2">Belongs to the ustYa family.</text>
</comment>
<evidence type="ECO:0008006" key="6">
    <source>
        <dbReference type="Google" id="ProtNLM"/>
    </source>
</evidence>
<comment type="pathway">
    <text evidence="1">Mycotoxin biosynthesis.</text>
</comment>
<evidence type="ECO:0000256" key="3">
    <source>
        <dbReference type="SAM" id="Phobius"/>
    </source>
</evidence>
<protein>
    <recommendedName>
        <fullName evidence="6">Tat pathway signal sequence</fullName>
    </recommendedName>
</protein>
<feature type="transmembrane region" description="Helical" evidence="3">
    <location>
        <begin position="16"/>
        <end position="37"/>
    </location>
</feature>
<dbReference type="PANTHER" id="PTHR33365">
    <property type="entry name" value="YALI0B05434P"/>
    <property type="match status" value="1"/>
</dbReference>
<organism evidence="4 5">
    <name type="scientific">Pseudovirgaria hyperparasitica</name>
    <dbReference type="NCBI Taxonomy" id="470096"/>
    <lineage>
        <taxon>Eukaryota</taxon>
        <taxon>Fungi</taxon>
        <taxon>Dikarya</taxon>
        <taxon>Ascomycota</taxon>
        <taxon>Pezizomycotina</taxon>
        <taxon>Dothideomycetes</taxon>
        <taxon>Dothideomycetes incertae sedis</taxon>
        <taxon>Acrospermales</taxon>
        <taxon>Acrospermaceae</taxon>
        <taxon>Pseudovirgaria</taxon>
    </lineage>
</organism>
<dbReference type="AlphaFoldDB" id="A0A6A6WM98"/>
<evidence type="ECO:0000256" key="1">
    <source>
        <dbReference type="ARBA" id="ARBA00004685"/>
    </source>
</evidence>
<evidence type="ECO:0000256" key="2">
    <source>
        <dbReference type="ARBA" id="ARBA00035112"/>
    </source>
</evidence>
<dbReference type="PANTHER" id="PTHR33365:SF4">
    <property type="entry name" value="CYCLOCHLOROTINE BIOSYNTHESIS PROTEIN O"/>
    <property type="match status" value="1"/>
</dbReference>
<reference evidence="4" key="1">
    <citation type="journal article" date="2020" name="Stud. Mycol.">
        <title>101 Dothideomycetes genomes: a test case for predicting lifestyles and emergence of pathogens.</title>
        <authorList>
            <person name="Haridas S."/>
            <person name="Albert R."/>
            <person name="Binder M."/>
            <person name="Bloem J."/>
            <person name="Labutti K."/>
            <person name="Salamov A."/>
            <person name="Andreopoulos B."/>
            <person name="Baker S."/>
            <person name="Barry K."/>
            <person name="Bills G."/>
            <person name="Bluhm B."/>
            <person name="Cannon C."/>
            <person name="Castanera R."/>
            <person name="Culley D."/>
            <person name="Daum C."/>
            <person name="Ezra D."/>
            <person name="Gonzalez J."/>
            <person name="Henrissat B."/>
            <person name="Kuo A."/>
            <person name="Liang C."/>
            <person name="Lipzen A."/>
            <person name="Lutzoni F."/>
            <person name="Magnuson J."/>
            <person name="Mondo S."/>
            <person name="Nolan M."/>
            <person name="Ohm R."/>
            <person name="Pangilinan J."/>
            <person name="Park H.-J."/>
            <person name="Ramirez L."/>
            <person name="Alfaro M."/>
            <person name="Sun H."/>
            <person name="Tritt A."/>
            <person name="Yoshinaga Y."/>
            <person name="Zwiers L.-H."/>
            <person name="Turgeon B."/>
            <person name="Goodwin S."/>
            <person name="Spatafora J."/>
            <person name="Crous P."/>
            <person name="Grigoriev I."/>
        </authorList>
    </citation>
    <scope>NUCLEOTIDE SEQUENCE</scope>
    <source>
        <strain evidence="4">CBS 121739</strain>
    </source>
</reference>
<keyword evidence="3" id="KW-0812">Transmembrane</keyword>
<proteinExistence type="inferred from homology"/>
<keyword evidence="3" id="KW-0472">Membrane</keyword>
<dbReference type="GeneID" id="54488919"/>
<accession>A0A6A6WM98</accession>
<dbReference type="InterPro" id="IPR021765">
    <property type="entry name" value="UstYa-like"/>
</dbReference>
<dbReference type="Proteomes" id="UP000799437">
    <property type="component" value="Unassembled WGS sequence"/>
</dbReference>
<dbReference type="GO" id="GO:0043386">
    <property type="term" value="P:mycotoxin biosynthetic process"/>
    <property type="evidence" value="ECO:0007669"/>
    <property type="project" value="InterPro"/>
</dbReference>
<dbReference type="Pfam" id="PF11807">
    <property type="entry name" value="UstYa"/>
    <property type="match status" value="1"/>
</dbReference>
<keyword evidence="3" id="KW-1133">Transmembrane helix</keyword>
<sequence length="241" mass="28114">MEVFYNHETTSFRACWARILTSLNIVVFFFTVILNIWSFQRLNSCNKTTLLPTDSRQQRVLKSHYPLIDLAQYSPKRFDADLGAPSVYKGPPRPQLDDAWKRLVDQPMLLVNNETLQSFDPTSKPSKGVNGHYYATVEVYHQLHCLDITRKFIWRQNYQHVDTFQDPPDMVWEHVDHCIDLLRQVLMCNGDIGLVFYTDVGKLKPVPRFSTTHMCRDFAAITEWVNKHDSELGIYAENDVN</sequence>
<evidence type="ECO:0000313" key="5">
    <source>
        <dbReference type="Proteomes" id="UP000799437"/>
    </source>
</evidence>
<name>A0A6A6WM98_9PEZI</name>
<dbReference type="OrthoDB" id="3687641at2759"/>
<keyword evidence="5" id="KW-1185">Reference proteome</keyword>
<evidence type="ECO:0000313" key="4">
    <source>
        <dbReference type="EMBL" id="KAF2763256.1"/>
    </source>
</evidence>
<gene>
    <name evidence="4" type="ORF">EJ05DRAFT_506871</name>
</gene>
<dbReference type="RefSeq" id="XP_033605707.1">
    <property type="nucleotide sequence ID" value="XM_033747865.1"/>
</dbReference>
<dbReference type="EMBL" id="ML996565">
    <property type="protein sequence ID" value="KAF2763256.1"/>
    <property type="molecule type" value="Genomic_DNA"/>
</dbReference>